<dbReference type="AlphaFoldDB" id="A0A8H7EA30"/>
<feature type="compositionally biased region" description="Basic and acidic residues" evidence="1">
    <location>
        <begin position="353"/>
        <end position="371"/>
    </location>
</feature>
<dbReference type="Gene3D" id="2.40.70.10">
    <property type="entry name" value="Acid Proteases"/>
    <property type="match status" value="1"/>
</dbReference>
<comment type="caution">
    <text evidence="2">The sequence shown here is derived from an EMBL/GenBank/DDBJ whole genome shotgun (WGS) entry which is preliminary data.</text>
</comment>
<proteinExistence type="predicted"/>
<reference evidence="2" key="1">
    <citation type="submission" date="2020-02" db="EMBL/GenBank/DDBJ databases">
        <authorList>
            <person name="Palmer J.M."/>
        </authorList>
    </citation>
    <scope>NUCLEOTIDE SEQUENCE</scope>
    <source>
        <strain evidence="2">EPUS1.4</strain>
        <tissue evidence="2">Thallus</tissue>
    </source>
</reference>
<protein>
    <submittedName>
        <fullName evidence="2">Uncharacterized protein</fullName>
    </submittedName>
</protein>
<sequence>MVPRQAPTITDTPPTPIEPHEKPSLRSRSSQFLDTILQEARSRSSSASSRHSKSSDGVKDVIANLGLAAGTVGAEHIKPTGPSQDDIMEGVRVFLSGFQNIIRRAKAGYGDNVETIEVDDDAKSVHSTHPITQAERNPFGTSTDEDADQGSAAELQETAPEANSTSHKERRGSYPQFSSMYREASFGEFVEDIQLEKGSGEKMPGRARLDTGMTRNAVSHSVALMLGYPIEAYTGDPCIVADGTEFYPLGQVVLPFHFVNFQTAKTWHIEFIVFPDESPFDVCLGRRFISRANLLKRNPEALPVAFSHKNSSERQEIRISEHKANYHSGHAKKKEDDRYGDRRSNQRNSGSGRVKDSKKWNPTHDKQKDGPTEDLTEDEPEATSDNKT</sequence>
<keyword evidence="3" id="KW-1185">Reference proteome</keyword>
<evidence type="ECO:0000313" key="3">
    <source>
        <dbReference type="Proteomes" id="UP000606974"/>
    </source>
</evidence>
<accession>A0A8H7EA30</accession>
<feature type="compositionally biased region" description="Polar residues" evidence="1">
    <location>
        <begin position="125"/>
        <end position="142"/>
    </location>
</feature>
<feature type="region of interest" description="Disordered" evidence="1">
    <location>
        <begin position="120"/>
        <end position="174"/>
    </location>
</feature>
<evidence type="ECO:0000256" key="1">
    <source>
        <dbReference type="SAM" id="MobiDB-lite"/>
    </source>
</evidence>
<feature type="compositionally biased region" description="Basic and acidic residues" evidence="1">
    <location>
        <begin position="333"/>
        <end position="344"/>
    </location>
</feature>
<name>A0A8H7EA30_9EURO</name>
<feature type="compositionally biased region" description="Basic and acidic residues" evidence="1">
    <location>
        <begin position="310"/>
        <end position="324"/>
    </location>
</feature>
<gene>
    <name evidence="2" type="ORF">GJ744_004445</name>
</gene>
<dbReference type="Proteomes" id="UP000606974">
    <property type="component" value="Unassembled WGS sequence"/>
</dbReference>
<organism evidence="2 3">
    <name type="scientific">Endocarpon pusillum</name>
    <dbReference type="NCBI Taxonomy" id="364733"/>
    <lineage>
        <taxon>Eukaryota</taxon>
        <taxon>Fungi</taxon>
        <taxon>Dikarya</taxon>
        <taxon>Ascomycota</taxon>
        <taxon>Pezizomycotina</taxon>
        <taxon>Eurotiomycetes</taxon>
        <taxon>Chaetothyriomycetidae</taxon>
        <taxon>Verrucariales</taxon>
        <taxon>Verrucariaceae</taxon>
        <taxon>Endocarpon</taxon>
    </lineage>
</organism>
<dbReference type="OrthoDB" id="5414926at2759"/>
<dbReference type="InterPro" id="IPR021109">
    <property type="entry name" value="Peptidase_aspartic_dom_sf"/>
</dbReference>
<feature type="region of interest" description="Disordered" evidence="1">
    <location>
        <begin position="1"/>
        <end position="57"/>
    </location>
</feature>
<dbReference type="EMBL" id="JAACFV010000002">
    <property type="protein sequence ID" value="KAF7514120.1"/>
    <property type="molecule type" value="Genomic_DNA"/>
</dbReference>
<feature type="compositionally biased region" description="Acidic residues" evidence="1">
    <location>
        <begin position="372"/>
        <end position="382"/>
    </location>
</feature>
<feature type="region of interest" description="Disordered" evidence="1">
    <location>
        <begin position="306"/>
        <end position="388"/>
    </location>
</feature>
<evidence type="ECO:0000313" key="2">
    <source>
        <dbReference type="EMBL" id="KAF7514120.1"/>
    </source>
</evidence>